<reference evidence="3" key="1">
    <citation type="journal article" date="2012" name="Nat. Genet.">
        <title>Whole-genome sequence of Schistosoma haematobium.</title>
        <authorList>
            <person name="Young N.D."/>
            <person name="Jex A.R."/>
            <person name="Li B."/>
            <person name="Liu S."/>
            <person name="Yang L."/>
            <person name="Xiong Z."/>
            <person name="Li Y."/>
            <person name="Cantacessi C."/>
            <person name="Hall R.S."/>
            <person name="Xu X."/>
            <person name="Chen F."/>
            <person name="Wu X."/>
            <person name="Zerlotini A."/>
            <person name="Oliveira G."/>
            <person name="Hofmann A."/>
            <person name="Zhang G."/>
            <person name="Fang X."/>
            <person name="Kang Y."/>
            <person name="Campbell B.E."/>
            <person name="Loukas A."/>
            <person name="Ranganathan S."/>
            <person name="Rollinson D."/>
            <person name="Rinaldi G."/>
            <person name="Brindley P.J."/>
            <person name="Yang H."/>
            <person name="Wang J."/>
            <person name="Wang J."/>
            <person name="Gasser R.B."/>
        </authorList>
    </citation>
    <scope>NUCLEOTIDE SEQUENCE [LARGE SCALE GENOMIC DNA]</scope>
</reference>
<feature type="chain" id="PRO_5001912773" evidence="2">
    <location>
        <begin position="20"/>
        <end position="216"/>
    </location>
</feature>
<feature type="compositionally biased region" description="Basic and acidic residues" evidence="1">
    <location>
        <begin position="78"/>
        <end position="88"/>
    </location>
</feature>
<sequence>MWIILILLTINIIPQNIDFLYGNNQDIEQSKWSINKQQQQQRQIRNIHNLSNYVILKNQNIDLFNFIQRIKRSKSNDVKDLHSMENNKDLNNSNKNDKNDHSEDDNHKNNDPIPNVIDNNEHLINSNSKLSSSSNYHPLSSNQLLHNSMDHEKVLRPEKCIPIEIPLCKNIGYNLTYLPNAFNHETQEEAGLEDNLKLTRNKKKRIPSIPPYLSWE</sequence>
<feature type="signal peptide" evidence="2">
    <location>
        <begin position="1"/>
        <end position="19"/>
    </location>
</feature>
<keyword evidence="2" id="KW-0732">Signal</keyword>
<dbReference type="SUPFAM" id="SSF63501">
    <property type="entry name" value="Frizzled cysteine-rich domain"/>
    <property type="match status" value="1"/>
</dbReference>
<feature type="compositionally biased region" description="Basic and acidic residues" evidence="1">
    <location>
        <begin position="95"/>
        <end position="110"/>
    </location>
</feature>
<dbReference type="Gene3D" id="1.10.2000.10">
    <property type="entry name" value="Frizzled cysteine-rich domain"/>
    <property type="match status" value="1"/>
</dbReference>
<organism evidence="3">
    <name type="scientific">Schistosoma haematobium</name>
    <name type="common">Blood fluke</name>
    <dbReference type="NCBI Taxonomy" id="6185"/>
    <lineage>
        <taxon>Eukaryota</taxon>
        <taxon>Metazoa</taxon>
        <taxon>Spiralia</taxon>
        <taxon>Lophotrochozoa</taxon>
        <taxon>Platyhelminthes</taxon>
        <taxon>Trematoda</taxon>
        <taxon>Digenea</taxon>
        <taxon>Strigeidida</taxon>
        <taxon>Schistosomatoidea</taxon>
        <taxon>Schistosomatidae</taxon>
        <taxon>Schistosoma</taxon>
    </lineage>
</organism>
<evidence type="ECO:0000313" key="3">
    <source>
        <dbReference type="EMBL" id="KGB39070.1"/>
    </source>
</evidence>
<gene>
    <name evidence="3" type="ORF">MS3_07485</name>
</gene>
<feature type="region of interest" description="Disordered" evidence="1">
    <location>
        <begin position="78"/>
        <end position="120"/>
    </location>
</feature>
<dbReference type="STRING" id="6185.A0A094ZVY2"/>
<dbReference type="InterPro" id="IPR036790">
    <property type="entry name" value="Frizzled_dom_sf"/>
</dbReference>
<dbReference type="EMBL" id="KL251127">
    <property type="protein sequence ID" value="KGB39070.1"/>
    <property type="molecule type" value="Genomic_DNA"/>
</dbReference>
<protein>
    <submittedName>
        <fullName evidence="3">Frizzled-8</fullName>
    </submittedName>
</protein>
<dbReference type="AlphaFoldDB" id="A0A094ZVY2"/>
<evidence type="ECO:0000256" key="1">
    <source>
        <dbReference type="SAM" id="MobiDB-lite"/>
    </source>
</evidence>
<feature type="compositionally biased region" description="Low complexity" evidence="1">
    <location>
        <begin position="111"/>
        <end position="120"/>
    </location>
</feature>
<accession>A0A094ZVY2</accession>
<name>A0A094ZVY2_SCHHA</name>
<proteinExistence type="predicted"/>
<evidence type="ECO:0000256" key="2">
    <source>
        <dbReference type="SAM" id="SignalP"/>
    </source>
</evidence>